<dbReference type="OrthoDB" id="1897593at2759"/>
<feature type="region of interest" description="Disordered" evidence="2">
    <location>
        <begin position="1"/>
        <end position="24"/>
    </location>
</feature>
<comment type="caution">
    <text evidence="3">The sequence shown here is derived from an EMBL/GenBank/DDBJ whole genome shotgun (WGS) entry which is preliminary data.</text>
</comment>
<evidence type="ECO:0000256" key="2">
    <source>
        <dbReference type="SAM" id="MobiDB-lite"/>
    </source>
</evidence>
<gene>
    <name evidence="3" type="ORF">OLEA9_A003630</name>
</gene>
<feature type="coiled-coil region" evidence="1">
    <location>
        <begin position="120"/>
        <end position="189"/>
    </location>
</feature>
<organism evidence="3 4">
    <name type="scientific">Olea europaea subsp. europaea</name>
    <dbReference type="NCBI Taxonomy" id="158383"/>
    <lineage>
        <taxon>Eukaryota</taxon>
        <taxon>Viridiplantae</taxon>
        <taxon>Streptophyta</taxon>
        <taxon>Embryophyta</taxon>
        <taxon>Tracheophyta</taxon>
        <taxon>Spermatophyta</taxon>
        <taxon>Magnoliopsida</taxon>
        <taxon>eudicotyledons</taxon>
        <taxon>Gunneridae</taxon>
        <taxon>Pentapetalae</taxon>
        <taxon>asterids</taxon>
        <taxon>lamiids</taxon>
        <taxon>Lamiales</taxon>
        <taxon>Oleaceae</taxon>
        <taxon>Oleeae</taxon>
        <taxon>Olea</taxon>
    </lineage>
</organism>
<evidence type="ECO:0000256" key="1">
    <source>
        <dbReference type="SAM" id="Coils"/>
    </source>
</evidence>
<name>A0A8S0S804_OLEEU</name>
<dbReference type="Proteomes" id="UP000594638">
    <property type="component" value="Unassembled WGS sequence"/>
</dbReference>
<evidence type="ECO:0000313" key="4">
    <source>
        <dbReference type="Proteomes" id="UP000594638"/>
    </source>
</evidence>
<accession>A0A8S0S804</accession>
<evidence type="ECO:0000313" key="3">
    <source>
        <dbReference type="EMBL" id="CAA2988132.1"/>
    </source>
</evidence>
<feature type="compositionally biased region" description="Polar residues" evidence="2">
    <location>
        <begin position="1"/>
        <end position="23"/>
    </location>
</feature>
<keyword evidence="4" id="KW-1185">Reference proteome</keyword>
<dbReference type="EMBL" id="CACTIH010003973">
    <property type="protein sequence ID" value="CAA2988132.1"/>
    <property type="molecule type" value="Genomic_DNA"/>
</dbReference>
<dbReference type="PANTHER" id="PTHR38378:SF3">
    <property type="entry name" value="MYOSIN HEAVY CHAIN-LIKE PROTEIN"/>
    <property type="match status" value="1"/>
</dbReference>
<proteinExistence type="predicted"/>
<dbReference type="AlphaFoldDB" id="A0A8S0S804"/>
<feature type="coiled-coil region" evidence="1">
    <location>
        <begin position="217"/>
        <end position="251"/>
    </location>
</feature>
<dbReference type="PANTHER" id="PTHR38378">
    <property type="entry name" value="MYOSIN HEAVY CHAIN-LIKE PROTEIN"/>
    <property type="match status" value="1"/>
</dbReference>
<dbReference type="Gramene" id="OE9A003630T1">
    <property type="protein sequence ID" value="OE9A003630C1"/>
    <property type="gene ID" value="OE9A003630"/>
</dbReference>
<keyword evidence="1" id="KW-0175">Coiled coil</keyword>
<reference evidence="3 4" key="1">
    <citation type="submission" date="2019-12" db="EMBL/GenBank/DDBJ databases">
        <authorList>
            <person name="Alioto T."/>
            <person name="Alioto T."/>
            <person name="Gomez Garrido J."/>
        </authorList>
    </citation>
    <scope>NUCLEOTIDE SEQUENCE [LARGE SCALE GENOMIC DNA]</scope>
</reference>
<sequence>MQTMSRIRVNSSPELAASPSTTEQHYDDSALEGVAANVKLLLKLIQDHKDACNKEKKDGRRMLRVATMMTILDNVRTRIQKCQSFGNKTSEAELRRCNTDLKPNHVPRDKKHGEPIADEKERLRKELNASLAARKSLEIMCSSLGKEKEIMAAELSRKVHELNGMEELVNDFKAQNETLLEKVQECASEHKERGGDGGGKQGNIALQERNKVLSEQLMKSLNGYKSMKRKLKEAQEEYVGMRSTMDEMGEKVKTSLNRVRSFKERVASGSNPPVDVQEEIGALERMFECFEIMVAKHEQKKGECLHTKGEINACKPSVLA</sequence>
<protein>
    <submittedName>
        <fullName evidence="3">Uncharacterized protein</fullName>
    </submittedName>
</protein>